<feature type="domain" description="Transposase IS204/IS1001/IS1096/IS1165 DDE" evidence="1">
    <location>
        <begin position="3"/>
        <end position="57"/>
    </location>
</feature>
<dbReference type="InterPro" id="IPR047951">
    <property type="entry name" value="Transpos_ISL3"/>
</dbReference>
<dbReference type="InterPro" id="IPR002560">
    <property type="entry name" value="Transposase_DDE"/>
</dbReference>
<dbReference type="RefSeq" id="WP_002845047.1">
    <property type="nucleotide sequence ID" value="NZ_CP096607.1"/>
</dbReference>
<dbReference type="EMBL" id="LSQZ01000083">
    <property type="protein sequence ID" value="KXI11042.1"/>
    <property type="molecule type" value="Genomic_DNA"/>
</dbReference>
<evidence type="ECO:0000313" key="3">
    <source>
        <dbReference type="Proteomes" id="UP000070326"/>
    </source>
</evidence>
<dbReference type="PATRIC" id="fig|1261.3.peg.747"/>
<dbReference type="AlphaFoldDB" id="A0A135YNP3"/>
<evidence type="ECO:0000313" key="2">
    <source>
        <dbReference type="EMBL" id="KXI11042.1"/>
    </source>
</evidence>
<dbReference type="PANTHER" id="PTHR33498:SF1">
    <property type="entry name" value="TRANSPOSASE FOR INSERTION SEQUENCE ELEMENT IS1557"/>
    <property type="match status" value="1"/>
</dbReference>
<dbReference type="Proteomes" id="UP000070326">
    <property type="component" value="Unassembled WGS sequence"/>
</dbReference>
<proteinExistence type="predicted"/>
<dbReference type="Pfam" id="PF01610">
    <property type="entry name" value="DDE_Tnp_ISL3"/>
    <property type="match status" value="1"/>
</dbReference>
<protein>
    <recommendedName>
        <fullName evidence="1">Transposase IS204/IS1001/IS1096/IS1165 DDE domain-containing protein</fullName>
    </recommendedName>
</protein>
<comment type="caution">
    <text evidence="2">The sequence shown here is derived from an EMBL/GenBank/DDBJ whole genome shotgun (WGS) entry which is preliminary data.</text>
</comment>
<accession>A0A135YNP3</accession>
<reference evidence="2 3" key="1">
    <citation type="submission" date="2016-02" db="EMBL/GenBank/DDBJ databases">
        <authorList>
            <person name="Wen L."/>
            <person name="He K."/>
            <person name="Yang H."/>
        </authorList>
    </citation>
    <scope>NUCLEOTIDE SEQUENCE [LARGE SCALE GENOMIC DNA]</scope>
    <source>
        <strain evidence="2 3">MJR8628A</strain>
    </source>
</reference>
<organism evidence="2 3">
    <name type="scientific">Peptostreptococcus anaerobius</name>
    <dbReference type="NCBI Taxonomy" id="1261"/>
    <lineage>
        <taxon>Bacteria</taxon>
        <taxon>Bacillati</taxon>
        <taxon>Bacillota</taxon>
        <taxon>Clostridia</taxon>
        <taxon>Peptostreptococcales</taxon>
        <taxon>Peptostreptococcaceae</taxon>
        <taxon>Peptostreptococcus</taxon>
    </lineage>
</organism>
<name>A0A135YNP3_9FIRM</name>
<sequence>MSKKVFPNAKIVIDKFHIVQLLTSDLYKLIINEMKVLDTKSVEYKRLKHYWNIVLAKKW</sequence>
<gene>
    <name evidence="2" type="ORF">HMPREF3195_01485</name>
</gene>
<dbReference type="STRING" id="1261.HMPREF3195_01485"/>
<dbReference type="eggNOG" id="COG3464">
    <property type="taxonomic scope" value="Bacteria"/>
</dbReference>
<dbReference type="PANTHER" id="PTHR33498">
    <property type="entry name" value="TRANSPOSASE FOR INSERTION SEQUENCE ELEMENT IS1557"/>
    <property type="match status" value="1"/>
</dbReference>
<evidence type="ECO:0000259" key="1">
    <source>
        <dbReference type="Pfam" id="PF01610"/>
    </source>
</evidence>